<evidence type="ECO:0000256" key="11">
    <source>
        <dbReference type="ARBA" id="ARBA00022723"/>
    </source>
</evidence>
<dbReference type="InterPro" id="IPR023173">
    <property type="entry name" value="NADPH_Cyt_P450_Rdtase_alpha"/>
</dbReference>
<feature type="domain" description="Flavodoxin-like" evidence="20">
    <location>
        <begin position="818"/>
        <end position="956"/>
    </location>
</feature>
<dbReference type="SUPFAM" id="SSF63380">
    <property type="entry name" value="Riboflavin synthase domain-like"/>
    <property type="match status" value="1"/>
</dbReference>
<dbReference type="Pfam" id="PF00258">
    <property type="entry name" value="Flavodoxin_1"/>
    <property type="match status" value="1"/>
</dbReference>
<dbReference type="EMBL" id="CP000750">
    <property type="protein sequence ID" value="ABS02819.1"/>
    <property type="molecule type" value="Genomic_DNA"/>
</dbReference>
<dbReference type="Gene3D" id="2.40.40.20">
    <property type="match status" value="1"/>
</dbReference>
<dbReference type="Gene3D" id="3.40.50.80">
    <property type="entry name" value="Nucleotide-binding domain of ferredoxin-NADP reductase (FNR) module"/>
    <property type="match status" value="1"/>
</dbReference>
<comment type="cofactor">
    <cofactor evidence="3">
        <name>[4Fe-4S] cluster</name>
        <dbReference type="ChEBI" id="CHEBI:49883"/>
    </cofactor>
</comment>
<dbReference type="CDD" id="cd02754">
    <property type="entry name" value="MopB_Nitrate-R-NapA-like"/>
    <property type="match status" value="1"/>
</dbReference>
<dbReference type="InterPro" id="IPR001709">
    <property type="entry name" value="Flavoprot_Pyr_Nucl_cyt_Rdtase"/>
</dbReference>
<comment type="cofactor">
    <cofactor evidence="1">
        <name>FMN</name>
        <dbReference type="ChEBI" id="CHEBI:58210"/>
    </cofactor>
</comment>
<dbReference type="FunFam" id="3.40.50.80:FF:000001">
    <property type="entry name" value="NADPH--cytochrome P450 reductase 1"/>
    <property type="match status" value="1"/>
</dbReference>
<keyword evidence="12" id="KW-0274">FAD</keyword>
<dbReference type="InterPro" id="IPR050123">
    <property type="entry name" value="Prok_molybdopt-oxidoreductase"/>
</dbReference>
<evidence type="ECO:0000259" key="20">
    <source>
        <dbReference type="PROSITE" id="PS50902"/>
    </source>
</evidence>
<comment type="similarity">
    <text evidence="5">Belongs to the prokaryotic molybdopterin-containing oxidoreductase family. NasA/NapA/NarB subfamily.</text>
</comment>
<dbReference type="SUPFAM" id="SSF52218">
    <property type="entry name" value="Flavoproteins"/>
    <property type="match status" value="1"/>
</dbReference>
<dbReference type="CDD" id="cd06199">
    <property type="entry name" value="SiR"/>
    <property type="match status" value="1"/>
</dbReference>
<feature type="region of interest" description="Disordered" evidence="19">
    <location>
        <begin position="964"/>
        <end position="999"/>
    </location>
</feature>
<dbReference type="InterPro" id="IPR008254">
    <property type="entry name" value="Flavodoxin/NO_synth"/>
</dbReference>
<dbReference type="Gene3D" id="1.20.990.10">
    <property type="entry name" value="NADPH-cytochrome p450 Reductase, Chain A, domain 3"/>
    <property type="match status" value="1"/>
</dbReference>
<evidence type="ECO:0000259" key="21">
    <source>
        <dbReference type="PROSITE" id="PS51384"/>
    </source>
</evidence>
<dbReference type="eggNOG" id="COG0369">
    <property type="taxonomic scope" value="Bacteria"/>
</dbReference>
<evidence type="ECO:0000256" key="4">
    <source>
        <dbReference type="ARBA" id="ARBA00001974"/>
    </source>
</evidence>
<evidence type="ECO:0000256" key="7">
    <source>
        <dbReference type="ARBA" id="ARBA00022485"/>
    </source>
</evidence>
<dbReference type="Pfam" id="PF04879">
    <property type="entry name" value="Molybdop_Fe4S4"/>
    <property type="match status" value="1"/>
</dbReference>
<sequence length="1342" mass="143681">MTAPETPARVRSACSYCGVGCGVLLDVVTDPETGRRRVAGVTGDRQHPANAGRLCTKGATSADFMAAPGRLQQAAVRETRGGEPRPAPVRDAVGTVAQRFAEVVAEHGPDAVAVYVSGQMSVEAQYLANKLTKGFLRTNQIESNSRLCMASAGTGYKQSLGSDGPPGSYEDFDHADVFLVIGSNTADCHPILFLRMMDRVRAGAKLIVVDPRRTATAEAADLFLQVRPGTDLALLNGLLHLLVEAGAVDEEFIATATTGWEGMAGVVADHPPARVSELTGVAEADLRAAADLIAGAGEWMSCWTMGLNQSVHGTWNTNALVNLHLATGAICRRGSGPFSLTGQPNAMGGREMGYMGPGLPGQRSVLDPRDRDFTESVWGLEPGTLRTDVGTGTIDLFSRMAAGEVKACWIICTNPVASVANRSTVVEALRRCEFVVVQDAFAETETTAFADVLLPAALWAESDQVSVNSERTMTLLPQAADPVGDARPDWQLIADVARALGFGDHFAYGCAADVFEEIRRFSNPRTGYDLRGVDHERLRSGPVQWPAPPGDGVDRHPVRYLNDGVSQDLLVREDGTVPPLAFPTPSGRAVFWPRPFVPAAELPDDEHPFVLNTGRVQHQWHTRTKTGKVAKLEKLNPGPFLEVNPEDAARLGVAEGDRVEVVSRRGRVVLPAVVTDRVLPGCCFAPFHWNDAFGEDLAVNAVTHDAVDPESFQPEFKVCAVQLTRVEAAVPAAPALPATVGRGGPPVLDERQTRYLDGFLHALGEAPGFVPVLPASAPFADGDRAWVEGFLAGTFASPAPAVSAGSVGSAEPAPAPDVLVLWASQTGGAEEHARSAAAALEAAGVRVGVFGMDEVTPERLGAATTTLLVSSTFGDGGPPDNGESFWDALSGPAAPRLEGRGFAVLALGDSSYADFCGHGRRLDERLAELGAQRLLDRVECEPGEDQRAAEWSARVLDLLARRSPTPTAPAASTAPSPSTALVPAPRLAPTRPTRKDPYRSRLVRNVRLNAAGSTKEVRQIGLARDGGLEHHAGDSLGVWPENDPAVVEAFAAATGVDPAALTALDLTRPAPDLLRFVAQRSREEGLARVLAEGPARTAEWARERQTLDVLRQFPAHAEPAEWLNLLKPLQPRQYSISSAPEAHPGEVQLTVSTVRFGDPLRQGVCSTFLADRAAGKEVRVFVQPAPAFRPPADPDVPVVMIGPGTGVAPFRAFLQHRRAHGAGGPNWLFFGERSSATDWYYREEFEGWRDEGFLTRLSLAFSRDQPEKVYVQDRVLAHGAQLWRWIADGAHVYVCGDASRMAKDVDAALRRVVAEHGGMSEEDAALHVREMVAAKRYVRDVY</sequence>
<organism evidence="23 24">
    <name type="scientific">Kineococcus radiotolerans (strain ATCC BAA-149 / DSM 14245 / SRS30216)</name>
    <dbReference type="NCBI Taxonomy" id="266940"/>
    <lineage>
        <taxon>Bacteria</taxon>
        <taxon>Bacillati</taxon>
        <taxon>Actinomycetota</taxon>
        <taxon>Actinomycetes</taxon>
        <taxon>Kineosporiales</taxon>
        <taxon>Kineosporiaceae</taxon>
        <taxon>Kineococcus</taxon>
    </lineage>
</organism>
<dbReference type="Pfam" id="PF01568">
    <property type="entry name" value="Molydop_binding"/>
    <property type="match status" value="1"/>
</dbReference>
<feature type="domain" description="4Fe-4S Mo/W bis-MGD-type" evidence="22">
    <location>
        <begin position="7"/>
        <end position="69"/>
    </location>
</feature>
<dbReference type="PROSITE" id="PS00551">
    <property type="entry name" value="MOLYBDOPTERIN_PROK_1"/>
    <property type="match status" value="1"/>
</dbReference>
<dbReference type="PANTHER" id="PTHR43105:SF9">
    <property type="entry name" value="NADPH-FE(3+) OXIDOREDUCTASE SUBUNIT ALPHA"/>
    <property type="match status" value="1"/>
</dbReference>
<evidence type="ECO:0000313" key="23">
    <source>
        <dbReference type="EMBL" id="ABS02819.1"/>
    </source>
</evidence>
<dbReference type="InterPro" id="IPR027467">
    <property type="entry name" value="MopterinOxRdtase_cofactor_BS"/>
</dbReference>
<comment type="cofactor">
    <cofactor evidence="4">
        <name>FAD</name>
        <dbReference type="ChEBI" id="CHEBI:57692"/>
    </cofactor>
</comment>
<dbReference type="eggNOG" id="COG0243">
    <property type="taxonomic scope" value="Bacteria"/>
</dbReference>
<dbReference type="EC" id="1.8.1.2" evidence="6"/>
<keyword evidence="15" id="KW-0408">Iron</keyword>
<name>A6W7N0_KINRD</name>
<evidence type="ECO:0000256" key="19">
    <source>
        <dbReference type="SAM" id="MobiDB-lite"/>
    </source>
</evidence>
<dbReference type="InterPro" id="IPR001094">
    <property type="entry name" value="Flavdoxin-like"/>
</dbReference>
<dbReference type="Proteomes" id="UP000001116">
    <property type="component" value="Chromosome"/>
</dbReference>
<accession>A6W7N0</accession>
<dbReference type="Gene3D" id="2.20.25.90">
    <property type="entry name" value="ADC-like domains"/>
    <property type="match status" value="1"/>
</dbReference>
<dbReference type="Gene3D" id="2.40.30.10">
    <property type="entry name" value="Translation factors"/>
    <property type="match status" value="1"/>
</dbReference>
<dbReference type="InterPro" id="IPR006963">
    <property type="entry name" value="Mopterin_OxRdtase_4Fe-4S_dom"/>
</dbReference>
<dbReference type="FunFam" id="2.40.40.20:FF:000005">
    <property type="entry name" value="Periplasmic nitrate reductase"/>
    <property type="match status" value="1"/>
</dbReference>
<keyword evidence="8" id="KW-0500">Molybdenum</keyword>
<dbReference type="KEGG" id="kra:Krad_1331"/>
<dbReference type="InterPro" id="IPR041957">
    <property type="entry name" value="CT_Nitrate-R-NapA-like"/>
</dbReference>
<dbReference type="GO" id="GO:0051539">
    <property type="term" value="F:4 iron, 4 sulfur cluster binding"/>
    <property type="evidence" value="ECO:0007669"/>
    <property type="project" value="UniProtKB-KW"/>
</dbReference>
<dbReference type="GO" id="GO:0010181">
    <property type="term" value="F:FMN binding"/>
    <property type="evidence" value="ECO:0007669"/>
    <property type="project" value="InterPro"/>
</dbReference>
<comment type="cofactor">
    <cofactor evidence="2">
        <name>Mo-bis(molybdopterin guanine dinucleotide)</name>
        <dbReference type="ChEBI" id="CHEBI:60539"/>
    </cofactor>
</comment>
<reference evidence="24" key="1">
    <citation type="journal article" date="2008" name="PLoS ONE">
        <title>Survival in nuclear waste, extreme resistance, and potential applications gleaned from the genome sequence of Kineococcus radiotolerans SRS30216.</title>
        <authorList>
            <person name="Bagwell C.E."/>
            <person name="Bhat S."/>
            <person name="Hawkins G.M."/>
            <person name="Smith B.W."/>
            <person name="Biswas T."/>
            <person name="Hoover T.R."/>
            <person name="Saunders E."/>
            <person name="Han C.S."/>
            <person name="Tsodikov O.V."/>
            <person name="Shimkets L.J."/>
        </authorList>
    </citation>
    <scope>NUCLEOTIDE SEQUENCE [LARGE SCALE GENOMIC DNA]</scope>
    <source>
        <strain evidence="24">ATCC BAA-149 / DSM 14245 / SRS30216</strain>
    </source>
</reference>
<evidence type="ECO:0000256" key="2">
    <source>
        <dbReference type="ARBA" id="ARBA00001942"/>
    </source>
</evidence>
<evidence type="ECO:0000259" key="22">
    <source>
        <dbReference type="PROSITE" id="PS51669"/>
    </source>
</evidence>
<dbReference type="GO" id="GO:0043546">
    <property type="term" value="F:molybdopterin cofactor binding"/>
    <property type="evidence" value="ECO:0007669"/>
    <property type="project" value="InterPro"/>
</dbReference>
<dbReference type="InterPro" id="IPR001433">
    <property type="entry name" value="OxRdtase_FAD/NAD-bd"/>
</dbReference>
<keyword evidence="13" id="KW-0521">NADP</keyword>
<dbReference type="SUPFAM" id="SSF53706">
    <property type="entry name" value="Formate dehydrogenase/DMSO reductase, domains 1-3"/>
    <property type="match status" value="1"/>
</dbReference>
<keyword evidence="14" id="KW-0560">Oxidoreductase</keyword>
<keyword evidence="10" id="KW-0288">FMN</keyword>
<dbReference type="PROSITE" id="PS50902">
    <property type="entry name" value="FLAVODOXIN_LIKE"/>
    <property type="match status" value="1"/>
</dbReference>
<evidence type="ECO:0000256" key="3">
    <source>
        <dbReference type="ARBA" id="ARBA00001966"/>
    </source>
</evidence>
<dbReference type="InterPro" id="IPR006656">
    <property type="entry name" value="Mopterin_OxRdtase"/>
</dbReference>
<evidence type="ECO:0000313" key="24">
    <source>
        <dbReference type="Proteomes" id="UP000001116"/>
    </source>
</evidence>
<dbReference type="InterPro" id="IPR039261">
    <property type="entry name" value="FNR_nucleotide-bd"/>
</dbReference>
<evidence type="ECO:0000256" key="17">
    <source>
        <dbReference type="ARBA" id="ARBA00023063"/>
    </source>
</evidence>
<proteinExistence type="inferred from homology"/>
<evidence type="ECO:0000256" key="15">
    <source>
        <dbReference type="ARBA" id="ARBA00023004"/>
    </source>
</evidence>
<evidence type="ECO:0000256" key="6">
    <source>
        <dbReference type="ARBA" id="ARBA00012604"/>
    </source>
</evidence>
<evidence type="ECO:0000256" key="8">
    <source>
        <dbReference type="ARBA" id="ARBA00022505"/>
    </source>
</evidence>
<dbReference type="PANTHER" id="PTHR43105">
    <property type="entry name" value="RESPIRATORY NITRATE REDUCTASE"/>
    <property type="match status" value="1"/>
</dbReference>
<feature type="compositionally biased region" description="Low complexity" evidence="19">
    <location>
        <begin position="964"/>
        <end position="991"/>
    </location>
</feature>
<keyword evidence="16" id="KW-0411">Iron-sulfur</keyword>
<dbReference type="GO" id="GO:0004783">
    <property type="term" value="F:sulfite reductase (NADPH) activity"/>
    <property type="evidence" value="ECO:0007669"/>
    <property type="project" value="UniProtKB-EC"/>
</dbReference>
<evidence type="ECO:0000256" key="18">
    <source>
        <dbReference type="ARBA" id="ARBA00052219"/>
    </source>
</evidence>
<dbReference type="PROSITE" id="PS51669">
    <property type="entry name" value="4FE4S_MOW_BIS_MGD"/>
    <property type="match status" value="1"/>
</dbReference>
<dbReference type="GO" id="GO:0046872">
    <property type="term" value="F:metal ion binding"/>
    <property type="evidence" value="ECO:0007669"/>
    <property type="project" value="UniProtKB-KW"/>
</dbReference>
<evidence type="ECO:0000256" key="12">
    <source>
        <dbReference type="ARBA" id="ARBA00022827"/>
    </source>
</evidence>
<gene>
    <name evidence="23" type="ordered locus">Krad_1331</name>
</gene>
<dbReference type="GO" id="GO:0042128">
    <property type="term" value="P:nitrate assimilation"/>
    <property type="evidence" value="ECO:0007669"/>
    <property type="project" value="UniProtKB-KW"/>
</dbReference>
<dbReference type="Gene3D" id="3.40.50.740">
    <property type="match status" value="1"/>
</dbReference>
<keyword evidence="17" id="KW-0534">Nitrate assimilation</keyword>
<dbReference type="RefSeq" id="WP_012084323.1">
    <property type="nucleotide sequence ID" value="NC_009664.2"/>
</dbReference>
<dbReference type="Pfam" id="PF00667">
    <property type="entry name" value="FAD_binding_1"/>
    <property type="match status" value="1"/>
</dbReference>
<evidence type="ECO:0000256" key="16">
    <source>
        <dbReference type="ARBA" id="ARBA00023014"/>
    </source>
</evidence>
<evidence type="ECO:0000256" key="13">
    <source>
        <dbReference type="ARBA" id="ARBA00022857"/>
    </source>
</evidence>
<dbReference type="InterPro" id="IPR009010">
    <property type="entry name" value="Asp_de-COase-like_dom_sf"/>
</dbReference>
<dbReference type="PRINTS" id="PR00371">
    <property type="entry name" value="FPNCR"/>
</dbReference>
<evidence type="ECO:0000256" key="5">
    <source>
        <dbReference type="ARBA" id="ARBA00008747"/>
    </source>
</evidence>
<dbReference type="InterPro" id="IPR006657">
    <property type="entry name" value="MoPterin_dinucl-bd_dom"/>
</dbReference>
<dbReference type="PROSITE" id="PS51384">
    <property type="entry name" value="FAD_FR"/>
    <property type="match status" value="1"/>
</dbReference>
<keyword evidence="9" id="KW-0285">Flavoprotein</keyword>
<dbReference type="Gene3D" id="3.40.50.360">
    <property type="match status" value="1"/>
</dbReference>
<comment type="catalytic activity">
    <reaction evidence="18">
        <text>hydrogen sulfide + 3 NADP(+) + 3 H2O = sulfite + 3 NADPH + 4 H(+)</text>
        <dbReference type="Rhea" id="RHEA:13801"/>
        <dbReference type="ChEBI" id="CHEBI:15377"/>
        <dbReference type="ChEBI" id="CHEBI:15378"/>
        <dbReference type="ChEBI" id="CHEBI:17359"/>
        <dbReference type="ChEBI" id="CHEBI:29919"/>
        <dbReference type="ChEBI" id="CHEBI:57783"/>
        <dbReference type="ChEBI" id="CHEBI:58349"/>
        <dbReference type="EC" id="1.8.1.2"/>
    </reaction>
</comment>
<protein>
    <recommendedName>
        <fullName evidence="6">assimilatory sulfite reductase (NADPH)</fullName>
        <ecNumber evidence="6">1.8.1.2</ecNumber>
    </recommendedName>
</protein>
<dbReference type="CDD" id="cd02791">
    <property type="entry name" value="MopB_CT_Nitrate-R-NapA-like"/>
    <property type="match status" value="1"/>
</dbReference>
<dbReference type="PRINTS" id="PR00369">
    <property type="entry name" value="FLAVODOXIN"/>
</dbReference>
<dbReference type="InterPro" id="IPR029039">
    <property type="entry name" value="Flavoprotein-like_sf"/>
</dbReference>
<dbReference type="InterPro" id="IPR017927">
    <property type="entry name" value="FAD-bd_FR_type"/>
</dbReference>
<dbReference type="SUPFAM" id="SSF52343">
    <property type="entry name" value="Ferredoxin reductase-like, C-terminal NADP-linked domain"/>
    <property type="match status" value="1"/>
</dbReference>
<dbReference type="SUPFAM" id="SSF50692">
    <property type="entry name" value="ADC-like"/>
    <property type="match status" value="1"/>
</dbReference>
<dbReference type="Pfam" id="PF00384">
    <property type="entry name" value="Molybdopterin"/>
    <property type="match status" value="1"/>
</dbReference>
<dbReference type="Gene3D" id="3.40.228.10">
    <property type="entry name" value="Dimethylsulfoxide Reductase, domain 2"/>
    <property type="match status" value="1"/>
</dbReference>
<feature type="domain" description="FAD-binding FR-type" evidence="21">
    <location>
        <begin position="995"/>
        <end position="1191"/>
    </location>
</feature>
<dbReference type="InterPro" id="IPR017938">
    <property type="entry name" value="Riboflavin_synthase-like_b-brl"/>
</dbReference>
<dbReference type="SMART" id="SM00926">
    <property type="entry name" value="Molybdop_Fe4S4"/>
    <property type="match status" value="1"/>
</dbReference>
<keyword evidence="11" id="KW-0479">Metal-binding</keyword>
<dbReference type="GO" id="GO:0016020">
    <property type="term" value="C:membrane"/>
    <property type="evidence" value="ECO:0007669"/>
    <property type="project" value="TreeGrafter"/>
</dbReference>
<dbReference type="InterPro" id="IPR003097">
    <property type="entry name" value="CysJ-like_FAD-binding"/>
</dbReference>
<evidence type="ECO:0000256" key="14">
    <source>
        <dbReference type="ARBA" id="ARBA00023002"/>
    </source>
</evidence>
<evidence type="ECO:0000256" key="9">
    <source>
        <dbReference type="ARBA" id="ARBA00022630"/>
    </source>
</evidence>
<keyword evidence="24" id="KW-1185">Reference proteome</keyword>
<dbReference type="STRING" id="266940.Krad_1331"/>
<keyword evidence="7" id="KW-0004">4Fe-4S</keyword>
<dbReference type="HOGENOM" id="CLU_000422_6_0_11"/>
<evidence type="ECO:0000256" key="1">
    <source>
        <dbReference type="ARBA" id="ARBA00001917"/>
    </source>
</evidence>
<dbReference type="Pfam" id="PF00175">
    <property type="entry name" value="NAD_binding_1"/>
    <property type="match status" value="1"/>
</dbReference>
<evidence type="ECO:0000256" key="10">
    <source>
        <dbReference type="ARBA" id="ARBA00022643"/>
    </source>
</evidence>